<dbReference type="STRING" id="222136.BBW65_06190"/>
<comment type="similarity">
    <text evidence="1">Belongs to the CvfB family.</text>
</comment>
<evidence type="ECO:0000259" key="2">
    <source>
        <dbReference type="Pfam" id="PF13509"/>
    </source>
</evidence>
<name>A0A1B1U6L9_9HELI</name>
<dbReference type="Proteomes" id="UP000092884">
    <property type="component" value="Chromosome"/>
</dbReference>
<dbReference type="InterPro" id="IPR012340">
    <property type="entry name" value="NA-bd_OB-fold"/>
</dbReference>
<dbReference type="Pfam" id="PF13509">
    <property type="entry name" value="S1_2"/>
    <property type="match status" value="1"/>
</dbReference>
<dbReference type="PANTHER" id="PTHR37296:SF1">
    <property type="entry name" value="CONSERVED VIRULENCE FACTOR B"/>
    <property type="match status" value="1"/>
</dbReference>
<dbReference type="InterPro" id="IPR014464">
    <property type="entry name" value="CvfB_fam"/>
</dbReference>
<feature type="domain" description="Conserved virulence factor B-like winged helix" evidence="3">
    <location>
        <begin position="200"/>
        <end position="243"/>
    </location>
</feature>
<dbReference type="PANTHER" id="PTHR37296">
    <property type="entry name" value="CONSERVED VIRULENCE FACTOR B"/>
    <property type="match status" value="1"/>
</dbReference>
<evidence type="ECO:0000313" key="4">
    <source>
        <dbReference type="EMBL" id="ANV98408.1"/>
    </source>
</evidence>
<proteinExistence type="inferred from homology"/>
<dbReference type="OrthoDB" id="9801597at2"/>
<dbReference type="Gene3D" id="2.40.50.140">
    <property type="entry name" value="Nucleic acid-binding proteins"/>
    <property type="match status" value="1"/>
</dbReference>
<dbReference type="Gene3D" id="1.10.10.10">
    <property type="entry name" value="Winged helix-like DNA-binding domain superfamily/Winged helix DNA-binding domain"/>
    <property type="match status" value="1"/>
</dbReference>
<feature type="domain" description="Conserved virulence factor B first S1" evidence="2">
    <location>
        <begin position="2"/>
        <end position="58"/>
    </location>
</feature>
<dbReference type="InterPro" id="IPR039566">
    <property type="entry name" value="CvfB_S1_st"/>
</dbReference>
<dbReference type="InterPro" id="IPR036388">
    <property type="entry name" value="WH-like_DNA-bd_sf"/>
</dbReference>
<dbReference type="EMBL" id="CP016503">
    <property type="protein sequence ID" value="ANV98408.1"/>
    <property type="molecule type" value="Genomic_DNA"/>
</dbReference>
<accession>A0A1B1U6L9</accession>
<evidence type="ECO:0000259" key="3">
    <source>
        <dbReference type="Pfam" id="PF17783"/>
    </source>
</evidence>
<dbReference type="RefSeq" id="WP_066341110.1">
    <property type="nucleotide sequence ID" value="NZ_CP016503.1"/>
</dbReference>
<reference evidence="5" key="1">
    <citation type="submission" date="2016-07" db="EMBL/GenBank/DDBJ databases">
        <authorList>
            <person name="Florea S."/>
            <person name="Webb J.S."/>
            <person name="Jaromczyk J."/>
            <person name="Schardl C.L."/>
        </authorList>
    </citation>
    <scope>NUCLEOTIDE SEQUENCE [LARGE SCALE GENOMIC DNA]</scope>
    <source>
        <strain evidence="5">MIT 01-6242</strain>
    </source>
</reference>
<evidence type="ECO:0000256" key="1">
    <source>
        <dbReference type="PIRNR" id="PIRNR012524"/>
    </source>
</evidence>
<evidence type="ECO:0000313" key="5">
    <source>
        <dbReference type="Proteomes" id="UP000092884"/>
    </source>
</evidence>
<keyword evidence="5" id="KW-1185">Reference proteome</keyword>
<gene>
    <name evidence="4" type="ORF">BBW65_06190</name>
</gene>
<sequence length="256" mass="29018">MVGTYQKMLVKKLLPFGAILGEEEILLPQKYVDRQLSVGDEVEVFVYTDSEDRIIATTDRPFGILKEIVCLQVVDIVANGVYLDLGLAKDIFMPTQRKLCKGEFVVVQITLDKQGRLLARSNLEFQKCLSYPRSNHLEAIPYQKTPMGWKCVVEKKFSGLLFANEVFSQVVLFQPLNVGIKKLRKDGKLDLKYVQTDVCQKILELLRANGGRIAVNTDSPPDQIYQICQMSKKKFKATLNTLAQEVGQDEYGSYLK</sequence>
<organism evidence="4 5">
    <name type="scientific">Helicobacter enhydrae</name>
    <dbReference type="NCBI Taxonomy" id="222136"/>
    <lineage>
        <taxon>Bacteria</taxon>
        <taxon>Pseudomonadati</taxon>
        <taxon>Campylobacterota</taxon>
        <taxon>Epsilonproteobacteria</taxon>
        <taxon>Campylobacterales</taxon>
        <taxon>Helicobacteraceae</taxon>
        <taxon>Helicobacter</taxon>
    </lineage>
</organism>
<dbReference type="Pfam" id="PF17783">
    <property type="entry name" value="WHD_CvfB"/>
    <property type="match status" value="1"/>
</dbReference>
<dbReference type="KEGG" id="het:BBW65_06190"/>
<protein>
    <recommendedName>
        <fullName evidence="6">RNA-binding protein</fullName>
    </recommendedName>
</protein>
<dbReference type="PIRSF" id="PIRSF012524">
    <property type="entry name" value="YitL_S1"/>
    <property type="match status" value="1"/>
</dbReference>
<evidence type="ECO:0008006" key="6">
    <source>
        <dbReference type="Google" id="ProtNLM"/>
    </source>
</evidence>
<dbReference type="AlphaFoldDB" id="A0A1B1U6L9"/>
<dbReference type="InterPro" id="IPR040764">
    <property type="entry name" value="CvfB_WH"/>
</dbReference>